<dbReference type="CDD" id="cd01658">
    <property type="entry name" value="Ribosomal_L30"/>
    <property type="match status" value="1"/>
</dbReference>
<reference evidence="6 7" key="1">
    <citation type="journal article" date="2018" name="Mol. Biol. Evol.">
        <title>Analysis of the draft genome of the red seaweed Gracilariopsis chorda provides insights into genome size evolution in Rhodophyta.</title>
        <authorList>
            <person name="Lee J."/>
            <person name="Yang E.C."/>
            <person name="Graf L."/>
            <person name="Yang J.H."/>
            <person name="Qiu H."/>
            <person name="Zel Zion U."/>
            <person name="Chan C.X."/>
            <person name="Stephens T.G."/>
            <person name="Weber A.P.M."/>
            <person name="Boo G.H."/>
            <person name="Boo S.M."/>
            <person name="Kim K.M."/>
            <person name="Shin Y."/>
            <person name="Jung M."/>
            <person name="Lee S.J."/>
            <person name="Yim H.S."/>
            <person name="Lee J.H."/>
            <person name="Bhattacharya D."/>
            <person name="Yoon H.S."/>
        </authorList>
    </citation>
    <scope>NUCLEOTIDE SEQUENCE [LARGE SCALE GENOMIC DNA]</scope>
    <source>
        <strain evidence="6 7">SKKU-2015</strain>
        <tissue evidence="6">Whole body</tissue>
    </source>
</reference>
<dbReference type="InterPro" id="IPR016082">
    <property type="entry name" value="Ribosomal_uL30_ferredoxin-like"/>
</dbReference>
<evidence type="ECO:0000256" key="3">
    <source>
        <dbReference type="ARBA" id="ARBA00023274"/>
    </source>
</evidence>
<dbReference type="PANTHER" id="PTHR15892:SF2">
    <property type="entry name" value="LARGE RIBOSOMAL SUBUNIT PROTEIN UL30M"/>
    <property type="match status" value="1"/>
</dbReference>
<comment type="similarity">
    <text evidence="1">Belongs to the universal ribosomal protein uL30 family.</text>
</comment>
<evidence type="ECO:0000256" key="1">
    <source>
        <dbReference type="ARBA" id="ARBA00007594"/>
    </source>
</evidence>
<gene>
    <name evidence="6" type="ORF">BWQ96_05381</name>
</gene>
<dbReference type="NCBIfam" id="TIGR01308">
    <property type="entry name" value="rpmD_bact"/>
    <property type="match status" value="1"/>
</dbReference>
<dbReference type="EMBL" id="NBIV01000079">
    <property type="protein sequence ID" value="PXF44891.1"/>
    <property type="molecule type" value="Genomic_DNA"/>
</dbReference>
<protein>
    <recommendedName>
        <fullName evidence="4">Large ribosomal subunit protein uL30m</fullName>
    </recommendedName>
</protein>
<comment type="caution">
    <text evidence="6">The sequence shown here is derived from an EMBL/GenBank/DDBJ whole genome shotgun (WGS) entry which is preliminary data.</text>
</comment>
<proteinExistence type="inferred from homology"/>
<evidence type="ECO:0000313" key="6">
    <source>
        <dbReference type="EMBL" id="PXF44891.1"/>
    </source>
</evidence>
<keyword evidence="7" id="KW-1185">Reference proteome</keyword>
<accession>A0A2V3IRY2</accession>
<evidence type="ECO:0000313" key="7">
    <source>
        <dbReference type="Proteomes" id="UP000247409"/>
    </source>
</evidence>
<evidence type="ECO:0000259" key="5">
    <source>
        <dbReference type="Pfam" id="PF00327"/>
    </source>
</evidence>
<dbReference type="SUPFAM" id="SSF55129">
    <property type="entry name" value="Ribosomal protein L30p/L7e"/>
    <property type="match status" value="1"/>
</dbReference>
<dbReference type="Gene3D" id="3.30.1390.20">
    <property type="entry name" value="Ribosomal protein L30, ferredoxin-like fold domain"/>
    <property type="match status" value="1"/>
</dbReference>
<dbReference type="InterPro" id="IPR036919">
    <property type="entry name" value="Ribo_uL30_ferredoxin-like_sf"/>
</dbReference>
<dbReference type="AlphaFoldDB" id="A0A2V3IRY2"/>
<organism evidence="6 7">
    <name type="scientific">Gracilariopsis chorda</name>
    <dbReference type="NCBI Taxonomy" id="448386"/>
    <lineage>
        <taxon>Eukaryota</taxon>
        <taxon>Rhodophyta</taxon>
        <taxon>Florideophyceae</taxon>
        <taxon>Rhodymeniophycidae</taxon>
        <taxon>Gracilariales</taxon>
        <taxon>Gracilariaceae</taxon>
        <taxon>Gracilariopsis</taxon>
    </lineage>
</organism>
<dbReference type="Pfam" id="PF00327">
    <property type="entry name" value="Ribosomal_L30"/>
    <property type="match status" value="1"/>
</dbReference>
<dbReference type="GO" id="GO:0003735">
    <property type="term" value="F:structural constituent of ribosome"/>
    <property type="evidence" value="ECO:0007669"/>
    <property type="project" value="InterPro"/>
</dbReference>
<dbReference type="Proteomes" id="UP000247409">
    <property type="component" value="Unassembled WGS sequence"/>
</dbReference>
<keyword evidence="2 6" id="KW-0689">Ribosomal protein</keyword>
<name>A0A2V3IRY2_9FLOR</name>
<feature type="domain" description="Large ribosomal subunit protein uL30-like ferredoxin-like fold" evidence="5">
    <location>
        <begin position="13"/>
        <end position="62"/>
    </location>
</feature>
<dbReference type="GO" id="GO:0006412">
    <property type="term" value="P:translation"/>
    <property type="evidence" value="ECO:0007669"/>
    <property type="project" value="InterPro"/>
</dbReference>
<evidence type="ECO:0000256" key="4">
    <source>
        <dbReference type="ARBA" id="ARBA00035281"/>
    </source>
</evidence>
<keyword evidence="3" id="KW-0687">Ribonucleoprotein</keyword>
<sequence>MKATDVLRNTKLSVKLIRSTIGRPEYQRTIVRHLGFRRLNQTKIHEDGPRVWGMLEKVLHLVKIERIHAEELSDSSHKTL</sequence>
<evidence type="ECO:0000256" key="2">
    <source>
        <dbReference type="ARBA" id="ARBA00022980"/>
    </source>
</evidence>
<dbReference type="OrthoDB" id="3790at2759"/>
<dbReference type="HAMAP" id="MF_01371_B">
    <property type="entry name" value="Ribosomal_uL30_B"/>
    <property type="match status" value="1"/>
</dbReference>
<dbReference type="InterPro" id="IPR005996">
    <property type="entry name" value="Ribosomal_uL30_bac-type"/>
</dbReference>
<dbReference type="PANTHER" id="PTHR15892">
    <property type="entry name" value="MITOCHONDRIAL RIBOSOMAL PROTEIN L30"/>
    <property type="match status" value="1"/>
</dbReference>
<dbReference type="GO" id="GO:0022625">
    <property type="term" value="C:cytosolic large ribosomal subunit"/>
    <property type="evidence" value="ECO:0007669"/>
    <property type="project" value="TreeGrafter"/>
</dbReference>